<feature type="chain" id="PRO_5041385834" evidence="2">
    <location>
        <begin position="20"/>
        <end position="400"/>
    </location>
</feature>
<dbReference type="Proteomes" id="UP001176961">
    <property type="component" value="Unassembled WGS sequence"/>
</dbReference>
<evidence type="ECO:0000256" key="1">
    <source>
        <dbReference type="SAM" id="MobiDB-lite"/>
    </source>
</evidence>
<dbReference type="AlphaFoldDB" id="A0AA36LZJ0"/>
<gene>
    <name evidence="3" type="ORF">CYNAS_LOCUS6466</name>
</gene>
<evidence type="ECO:0000313" key="3">
    <source>
        <dbReference type="EMBL" id="CAJ0594483.1"/>
    </source>
</evidence>
<proteinExistence type="predicted"/>
<evidence type="ECO:0000313" key="4">
    <source>
        <dbReference type="Proteomes" id="UP001176961"/>
    </source>
</evidence>
<keyword evidence="2" id="KW-0732">Signal</keyword>
<name>A0AA36LZJ0_CYLNA</name>
<reference evidence="3" key="1">
    <citation type="submission" date="2023-07" db="EMBL/GenBank/DDBJ databases">
        <authorList>
            <consortium name="CYATHOMIX"/>
        </authorList>
    </citation>
    <scope>NUCLEOTIDE SEQUENCE</scope>
    <source>
        <strain evidence="3">N/A</strain>
    </source>
</reference>
<sequence length="400" mass="44299">MLILLLLADTFFLSYSCISTPLSSSCGCSTCPCSSPPVHPPPRPINPTIVQPLPVNPSQYIFSSPVPRDPFNMPINEPPLPESPPYFFFTPQTKIEDGPSYLNEPPPKFISKGGEYPRIPATARTFTGPDSTSSVERVNVGSSYETPYSAPPSRIPPKKTHIEVVVPMTTSNIYIEGKEIAPKPMTTTGYQTTTPPPRTQVYVSTPGSTRRPAPVSGQTVATEQTQTSFVAEDDPAEDNDESELETTTVDISVRKSNHSSLRKQIEVTSSDIAKETNEFMRRSEDDAKPMFLTYYNQECNGVMVAMLDNTTILRATEECLKLGCKAVNAEVHPNGRYTFTYLTSVTNRSNRKGFYCMSVNPVPMAQKADLASSSTKFLEPAKPSENPYRSRLLYHQTRWL</sequence>
<comment type="caution">
    <text evidence="3">The sequence shown here is derived from an EMBL/GenBank/DDBJ whole genome shotgun (WGS) entry which is preliminary data.</text>
</comment>
<feature type="compositionally biased region" description="Acidic residues" evidence="1">
    <location>
        <begin position="231"/>
        <end position="244"/>
    </location>
</feature>
<protein>
    <submittedName>
        <fullName evidence="3">Uncharacterized protein</fullName>
    </submittedName>
</protein>
<organism evidence="3 4">
    <name type="scientific">Cylicocyclus nassatus</name>
    <name type="common">Nematode worm</name>
    <dbReference type="NCBI Taxonomy" id="53992"/>
    <lineage>
        <taxon>Eukaryota</taxon>
        <taxon>Metazoa</taxon>
        <taxon>Ecdysozoa</taxon>
        <taxon>Nematoda</taxon>
        <taxon>Chromadorea</taxon>
        <taxon>Rhabditida</taxon>
        <taxon>Rhabditina</taxon>
        <taxon>Rhabditomorpha</taxon>
        <taxon>Strongyloidea</taxon>
        <taxon>Strongylidae</taxon>
        <taxon>Cylicocyclus</taxon>
    </lineage>
</organism>
<feature type="region of interest" description="Disordered" evidence="1">
    <location>
        <begin position="203"/>
        <end position="245"/>
    </location>
</feature>
<keyword evidence="4" id="KW-1185">Reference proteome</keyword>
<feature type="signal peptide" evidence="2">
    <location>
        <begin position="1"/>
        <end position="19"/>
    </location>
</feature>
<feature type="compositionally biased region" description="Polar residues" evidence="1">
    <location>
        <begin position="216"/>
        <end position="229"/>
    </location>
</feature>
<evidence type="ECO:0000256" key="2">
    <source>
        <dbReference type="SAM" id="SignalP"/>
    </source>
</evidence>
<accession>A0AA36LZJ0</accession>
<dbReference type="EMBL" id="CATQJL010000112">
    <property type="protein sequence ID" value="CAJ0594483.1"/>
    <property type="molecule type" value="Genomic_DNA"/>
</dbReference>